<gene>
    <name evidence="1" type="ORF">SSE37_07383</name>
</gene>
<proteinExistence type="predicted"/>
<organism evidence="1 2">
    <name type="scientific">Sagittula stellata (strain ATCC 700073 / DSM 11524 / E-37)</name>
    <dbReference type="NCBI Taxonomy" id="388399"/>
    <lineage>
        <taxon>Bacteria</taxon>
        <taxon>Pseudomonadati</taxon>
        <taxon>Pseudomonadota</taxon>
        <taxon>Alphaproteobacteria</taxon>
        <taxon>Rhodobacterales</taxon>
        <taxon>Roseobacteraceae</taxon>
        <taxon>Sagittula</taxon>
    </lineage>
</organism>
<dbReference type="EMBL" id="AAYA01000002">
    <property type="protein sequence ID" value="EBA09611.1"/>
    <property type="molecule type" value="Genomic_DNA"/>
</dbReference>
<name>A3JYQ8_SAGS3</name>
<reference evidence="1 2" key="1">
    <citation type="submission" date="2006-06" db="EMBL/GenBank/DDBJ databases">
        <authorList>
            <person name="Moran M.A."/>
            <person name="Ferriera S."/>
            <person name="Johnson J."/>
            <person name="Kravitz S."/>
            <person name="Beeson K."/>
            <person name="Sutton G."/>
            <person name="Rogers Y.-H."/>
            <person name="Friedman R."/>
            <person name="Frazier M."/>
            <person name="Venter J.C."/>
        </authorList>
    </citation>
    <scope>NUCLEOTIDE SEQUENCE [LARGE SCALE GENOMIC DNA]</scope>
    <source>
        <strain evidence="1 2">E-37</strain>
    </source>
</reference>
<evidence type="ECO:0008006" key="3">
    <source>
        <dbReference type="Google" id="ProtNLM"/>
    </source>
</evidence>
<evidence type="ECO:0000313" key="2">
    <source>
        <dbReference type="Proteomes" id="UP000005713"/>
    </source>
</evidence>
<sequence>MTFAYSIHDERNLAYFRMPANIGVTGCADMLRRYVEDPRFDPGRRMLTDATEVTEIDASFLGIIVAVERLAPLIGRFSKKADSVLLVASGHSFGMARMMQQVVEPVSALRFHITHDVAEALHLAGQTDTDLTALNAAHDAVHSPAPNP</sequence>
<dbReference type="RefSeq" id="WP_005855701.1">
    <property type="nucleotide sequence ID" value="NZ_AAYA01000002.1"/>
</dbReference>
<comment type="caution">
    <text evidence="1">The sequence shown here is derived from an EMBL/GenBank/DDBJ whole genome shotgun (WGS) entry which is preliminary data.</text>
</comment>
<dbReference type="eggNOG" id="ENOG5033H3N">
    <property type="taxonomic scope" value="Bacteria"/>
</dbReference>
<accession>A3JYQ8</accession>
<protein>
    <recommendedName>
        <fullName evidence="3">STAS domain-containing protein</fullName>
    </recommendedName>
</protein>
<dbReference type="Proteomes" id="UP000005713">
    <property type="component" value="Unassembled WGS sequence"/>
</dbReference>
<evidence type="ECO:0000313" key="1">
    <source>
        <dbReference type="EMBL" id="EBA09611.1"/>
    </source>
</evidence>
<dbReference type="AlphaFoldDB" id="A3JYQ8"/>
<dbReference type="OrthoDB" id="7877306at2"/>
<keyword evidence="2" id="KW-1185">Reference proteome</keyword>